<sequence length="284" mass="31989">MKKYCSYLLLALLFLNACSSSKKVTKTNTTSSAAANITAGSNANTSITNDGKIWASLWQQRAAEYRALCFQAYNIAKQRVDEGVKKVSTKPLAIITDIDETLLDNSPYDAAQGLKNQDYSDKTWKQWTDKAQADTVPGAPAFFKYAASKGITIYYITNRNENERGATLYNLQKYAMPNANDEHLFLKNGNSSKEERRQEVLKTHEILLLCGDNLPDFDMLYDNHPTEANRTAITQKLQKEFGSRYIVIPNPSYGDFEGALFQYNYKLSPAQKDSIIRAKVKADR</sequence>
<accession>A0A841JDX1</accession>
<protein>
    <submittedName>
        <fullName evidence="3">5'-nucleotidase (Lipoprotein e(P4) family)</fullName>
    </submittedName>
</protein>
<dbReference type="SFLD" id="SFLDG01125">
    <property type="entry name" value="C1.1:_Acid_Phosphatase_Like"/>
    <property type="match status" value="1"/>
</dbReference>
<dbReference type="InterPro" id="IPR005519">
    <property type="entry name" value="Acid_phosphat_B-like"/>
</dbReference>
<feature type="signal peptide" evidence="2">
    <location>
        <begin position="1"/>
        <end position="22"/>
    </location>
</feature>
<dbReference type="PANTHER" id="PTHR31284:SF10">
    <property type="entry name" value="ACID PHOSPHATASE-LIKE PROTEIN"/>
    <property type="match status" value="1"/>
</dbReference>
<dbReference type="SFLD" id="SFLDS00003">
    <property type="entry name" value="Haloacid_Dehalogenase"/>
    <property type="match status" value="1"/>
</dbReference>
<organism evidence="3 4">
    <name type="scientific">Mucilaginibacter lappiensis</name>
    <dbReference type="NCBI Taxonomy" id="354630"/>
    <lineage>
        <taxon>Bacteria</taxon>
        <taxon>Pseudomonadati</taxon>
        <taxon>Bacteroidota</taxon>
        <taxon>Sphingobacteriia</taxon>
        <taxon>Sphingobacteriales</taxon>
        <taxon>Sphingobacteriaceae</taxon>
        <taxon>Mucilaginibacter</taxon>
    </lineage>
</organism>
<evidence type="ECO:0000313" key="3">
    <source>
        <dbReference type="EMBL" id="MBB6129020.1"/>
    </source>
</evidence>
<dbReference type="RefSeq" id="WP_183588295.1">
    <property type="nucleotide sequence ID" value="NZ_JACHCA010000008.1"/>
</dbReference>
<dbReference type="Pfam" id="PF03767">
    <property type="entry name" value="Acid_phosphat_B"/>
    <property type="match status" value="1"/>
</dbReference>
<dbReference type="GO" id="GO:0009279">
    <property type="term" value="C:cell outer membrane"/>
    <property type="evidence" value="ECO:0007669"/>
    <property type="project" value="InterPro"/>
</dbReference>
<dbReference type="SUPFAM" id="SSF56784">
    <property type="entry name" value="HAD-like"/>
    <property type="match status" value="1"/>
</dbReference>
<dbReference type="InterPro" id="IPR006423">
    <property type="entry name" value="Lipo_e_P4"/>
</dbReference>
<evidence type="ECO:0000313" key="4">
    <source>
        <dbReference type="Proteomes" id="UP000548326"/>
    </source>
</evidence>
<name>A0A841JDX1_9SPHI</name>
<dbReference type="InterPro" id="IPR036412">
    <property type="entry name" value="HAD-like_sf"/>
</dbReference>
<dbReference type="Gene3D" id="3.40.50.1000">
    <property type="entry name" value="HAD superfamily/HAD-like"/>
    <property type="match status" value="1"/>
</dbReference>
<keyword evidence="1 2" id="KW-0732">Signal</keyword>
<dbReference type="PANTHER" id="PTHR31284">
    <property type="entry name" value="ACID PHOSPHATASE-LIKE PROTEIN"/>
    <property type="match status" value="1"/>
</dbReference>
<gene>
    <name evidence="3" type="ORF">HDF22_003145</name>
</gene>
<comment type="caution">
    <text evidence="3">The sequence shown here is derived from an EMBL/GenBank/DDBJ whole genome shotgun (WGS) entry which is preliminary data.</text>
</comment>
<dbReference type="CDD" id="cd07534">
    <property type="entry name" value="HAD_CAP"/>
    <property type="match status" value="1"/>
</dbReference>
<feature type="chain" id="PRO_5033021367" evidence="2">
    <location>
        <begin position="23"/>
        <end position="284"/>
    </location>
</feature>
<dbReference type="NCBIfam" id="TIGR01533">
    <property type="entry name" value="lipo_e_P4"/>
    <property type="match status" value="1"/>
</dbReference>
<dbReference type="AlphaFoldDB" id="A0A841JDX1"/>
<dbReference type="InterPro" id="IPR023214">
    <property type="entry name" value="HAD_sf"/>
</dbReference>
<evidence type="ECO:0000256" key="2">
    <source>
        <dbReference type="SAM" id="SignalP"/>
    </source>
</evidence>
<dbReference type="Proteomes" id="UP000548326">
    <property type="component" value="Unassembled WGS sequence"/>
</dbReference>
<proteinExistence type="predicted"/>
<evidence type="ECO:0000256" key="1">
    <source>
        <dbReference type="ARBA" id="ARBA00022729"/>
    </source>
</evidence>
<reference evidence="3 4" key="1">
    <citation type="submission" date="2020-08" db="EMBL/GenBank/DDBJ databases">
        <title>Genomic Encyclopedia of Type Strains, Phase IV (KMG-V): Genome sequencing to study the core and pangenomes of soil and plant-associated prokaryotes.</title>
        <authorList>
            <person name="Whitman W."/>
        </authorList>
    </citation>
    <scope>NUCLEOTIDE SEQUENCE [LARGE SCALE GENOMIC DNA]</scope>
    <source>
        <strain evidence="3 4">MP601</strain>
    </source>
</reference>
<dbReference type="PIRSF" id="PIRSF019271">
    <property type="entry name" value="Acid_Ptase_C"/>
    <property type="match status" value="1"/>
</dbReference>
<dbReference type="EMBL" id="JACHCA010000008">
    <property type="protein sequence ID" value="MBB6129020.1"/>
    <property type="molecule type" value="Genomic_DNA"/>
</dbReference>
<keyword evidence="3" id="KW-0449">Lipoprotein</keyword>